<gene>
    <name evidence="1" type="ORF">K488DRAFT_91157</name>
</gene>
<dbReference type="EMBL" id="MU273966">
    <property type="protein sequence ID" value="KAI0027200.1"/>
    <property type="molecule type" value="Genomic_DNA"/>
</dbReference>
<evidence type="ECO:0000313" key="1">
    <source>
        <dbReference type="EMBL" id="KAI0027200.1"/>
    </source>
</evidence>
<organism evidence="1 2">
    <name type="scientific">Vararia minispora EC-137</name>
    <dbReference type="NCBI Taxonomy" id="1314806"/>
    <lineage>
        <taxon>Eukaryota</taxon>
        <taxon>Fungi</taxon>
        <taxon>Dikarya</taxon>
        <taxon>Basidiomycota</taxon>
        <taxon>Agaricomycotina</taxon>
        <taxon>Agaricomycetes</taxon>
        <taxon>Russulales</taxon>
        <taxon>Lachnocladiaceae</taxon>
        <taxon>Vararia</taxon>
    </lineage>
</organism>
<keyword evidence="2" id="KW-1185">Reference proteome</keyword>
<proteinExistence type="predicted"/>
<sequence length="274" mass="30893">MSQIIVFKDKRVCDLLPSSVATFSQLPVKPSKDTNDWTCLRPALIQDFIRVVPHPKVQPAYLPYAVVYASGVHPGSTDNRMTTVGLELYGYLSHVHIGEYGNWTMHEEDIPRASWNLRIVGGPLSDIFEQQADALWEIEQHIVASIQGHGLSVVDMEKGRARLRQGIFVRDGKPEKNLVKSGPAAKYQANWRIPDCPQLGQRQAAGTIRACRPEHFRRGDFVQLSVQFSVERKMFPKRGSVNVRLQLNQIILLVPAKETGEGKVRSFEDILVEE</sequence>
<evidence type="ECO:0000313" key="2">
    <source>
        <dbReference type="Proteomes" id="UP000814128"/>
    </source>
</evidence>
<protein>
    <submittedName>
        <fullName evidence="1">Uncharacterized protein</fullName>
    </submittedName>
</protein>
<dbReference type="Proteomes" id="UP000814128">
    <property type="component" value="Unassembled WGS sequence"/>
</dbReference>
<accession>A0ACB8Q629</accession>
<name>A0ACB8Q629_9AGAM</name>
<reference evidence="1" key="2">
    <citation type="journal article" date="2022" name="New Phytol.">
        <title>Evolutionary transition to the ectomycorrhizal habit in the genomes of a hyperdiverse lineage of mushroom-forming fungi.</title>
        <authorList>
            <person name="Looney B."/>
            <person name="Miyauchi S."/>
            <person name="Morin E."/>
            <person name="Drula E."/>
            <person name="Courty P.E."/>
            <person name="Kohler A."/>
            <person name="Kuo A."/>
            <person name="LaButti K."/>
            <person name="Pangilinan J."/>
            <person name="Lipzen A."/>
            <person name="Riley R."/>
            <person name="Andreopoulos W."/>
            <person name="He G."/>
            <person name="Johnson J."/>
            <person name="Nolan M."/>
            <person name="Tritt A."/>
            <person name="Barry K.W."/>
            <person name="Grigoriev I.V."/>
            <person name="Nagy L.G."/>
            <person name="Hibbett D."/>
            <person name="Henrissat B."/>
            <person name="Matheny P.B."/>
            <person name="Labbe J."/>
            <person name="Martin F.M."/>
        </authorList>
    </citation>
    <scope>NUCLEOTIDE SEQUENCE</scope>
    <source>
        <strain evidence="1">EC-137</strain>
    </source>
</reference>
<comment type="caution">
    <text evidence="1">The sequence shown here is derived from an EMBL/GenBank/DDBJ whole genome shotgun (WGS) entry which is preliminary data.</text>
</comment>
<reference evidence="1" key="1">
    <citation type="submission" date="2021-02" db="EMBL/GenBank/DDBJ databases">
        <authorList>
            <consortium name="DOE Joint Genome Institute"/>
            <person name="Ahrendt S."/>
            <person name="Looney B.P."/>
            <person name="Miyauchi S."/>
            <person name="Morin E."/>
            <person name="Drula E."/>
            <person name="Courty P.E."/>
            <person name="Chicoki N."/>
            <person name="Fauchery L."/>
            <person name="Kohler A."/>
            <person name="Kuo A."/>
            <person name="Labutti K."/>
            <person name="Pangilinan J."/>
            <person name="Lipzen A."/>
            <person name="Riley R."/>
            <person name="Andreopoulos W."/>
            <person name="He G."/>
            <person name="Johnson J."/>
            <person name="Barry K.W."/>
            <person name="Grigoriev I.V."/>
            <person name="Nagy L."/>
            <person name="Hibbett D."/>
            <person name="Henrissat B."/>
            <person name="Matheny P.B."/>
            <person name="Labbe J."/>
            <person name="Martin F."/>
        </authorList>
    </citation>
    <scope>NUCLEOTIDE SEQUENCE</scope>
    <source>
        <strain evidence="1">EC-137</strain>
    </source>
</reference>